<feature type="compositionally biased region" description="Polar residues" evidence="10">
    <location>
        <begin position="168"/>
        <end position="177"/>
    </location>
</feature>
<keyword evidence="5 9" id="KW-0863">Zinc-finger</keyword>
<dbReference type="GeneID" id="108667835"/>
<evidence type="ECO:0000256" key="2">
    <source>
        <dbReference type="ARBA" id="ARBA00007746"/>
    </source>
</evidence>
<feature type="domain" description="C2H2-type" evidence="12">
    <location>
        <begin position="495"/>
        <end position="522"/>
    </location>
</feature>
<dbReference type="AlphaFoldDB" id="A0A8B7N9I7"/>
<accession>A0A8B7N9I7</accession>
<evidence type="ECO:0000256" key="9">
    <source>
        <dbReference type="PROSITE-ProRule" id="PRU00042"/>
    </source>
</evidence>
<dbReference type="SMART" id="SM00355">
    <property type="entry name" value="ZnF_C2H2"/>
    <property type="match status" value="2"/>
</dbReference>
<dbReference type="InterPro" id="IPR011333">
    <property type="entry name" value="SKP1/BTB/POZ_sf"/>
</dbReference>
<evidence type="ECO:0000256" key="10">
    <source>
        <dbReference type="SAM" id="MobiDB-lite"/>
    </source>
</evidence>
<dbReference type="RefSeq" id="XP_018010406.1">
    <property type="nucleotide sequence ID" value="XM_018154917.2"/>
</dbReference>
<dbReference type="PROSITE" id="PS50097">
    <property type="entry name" value="BTB"/>
    <property type="match status" value="1"/>
</dbReference>
<dbReference type="RefSeq" id="XP_018010405.1">
    <property type="nucleotide sequence ID" value="XM_018154916.2"/>
</dbReference>
<evidence type="ECO:0000256" key="1">
    <source>
        <dbReference type="ARBA" id="ARBA00004123"/>
    </source>
</evidence>
<dbReference type="GO" id="GO:0006357">
    <property type="term" value="P:regulation of transcription by RNA polymerase II"/>
    <property type="evidence" value="ECO:0007669"/>
    <property type="project" value="TreeGrafter"/>
</dbReference>
<dbReference type="GO" id="GO:0005634">
    <property type="term" value="C:nucleus"/>
    <property type="evidence" value="ECO:0007669"/>
    <property type="project" value="UniProtKB-SubCell"/>
</dbReference>
<evidence type="ECO:0000313" key="13">
    <source>
        <dbReference type="Proteomes" id="UP000694843"/>
    </source>
</evidence>
<keyword evidence="3" id="KW-0479">Metal-binding</keyword>
<dbReference type="InterPro" id="IPR036236">
    <property type="entry name" value="Znf_C2H2_sf"/>
</dbReference>
<dbReference type="Gene3D" id="3.30.160.60">
    <property type="entry name" value="Classic Zinc Finger"/>
    <property type="match status" value="2"/>
</dbReference>
<evidence type="ECO:0000256" key="6">
    <source>
        <dbReference type="ARBA" id="ARBA00022833"/>
    </source>
</evidence>
<dbReference type="PANTHER" id="PTHR23110">
    <property type="entry name" value="BTB DOMAIN TRANSCRIPTION FACTOR"/>
    <property type="match status" value="1"/>
</dbReference>
<dbReference type="GO" id="GO:0048666">
    <property type="term" value="P:neuron development"/>
    <property type="evidence" value="ECO:0007669"/>
    <property type="project" value="UniProtKB-ARBA"/>
</dbReference>
<sequence>MVKMSSGLLSLKWNHHRSTFLHVLANIRRKESYSDVTLACAGKFYPAHKLVLSTCSEYFEEMFERTQCKHPVIVLKDIGADDLEALLSYMYDGEVNVLQENLSSLIKAAECLKIKGLAVADSDPTDRTKEKKLHPSSGSSINANSNINNSNRDVHRNEKRPVNGSGIKRTNVNSSFSEDVAQPIKRRRPDSRTPLNTSASSEEQEAPVTSNESAAAPEPASPVGEDGNNGGSGGESQPGDDAKSAEASEEANNFLQDLNVDAGVKAEPVEVLDADDLTFDGREDEDAGPDHPGEDLPDFTEEKFSGGEGEDPSLWGGTDETDLFSQPSTSNFGEDDVKKDAAGGDKSGNTSSSMAAPLESPLSWLADPDVSSAVLSSAPGRLAINNFTDGADLLTSPQSCSATRLLSPSTAFSSCKLPKTRPAFVAASEMSLPKFDVFRDGSARRQQPCMEASPAKPTISPDRFIDSPLFPGLMRTLSSDIQHNVEVNARGERIFYCMFCPYNSTRSDTLKVHIRIHTGEKPYSCKLCSYRCNQKSQLSRHIASKHSTPS</sequence>
<feature type="compositionally biased region" description="Basic and acidic residues" evidence="10">
    <location>
        <begin position="152"/>
        <end position="161"/>
    </location>
</feature>
<protein>
    <submittedName>
        <fullName evidence="14 15">Broad-complex core protein isoforms 1/2/3/4/5 isoform X8</fullName>
    </submittedName>
</protein>
<feature type="compositionally biased region" description="Low complexity" evidence="10">
    <location>
        <begin position="212"/>
        <end position="226"/>
    </location>
</feature>
<dbReference type="GO" id="GO:0003677">
    <property type="term" value="F:DNA binding"/>
    <property type="evidence" value="ECO:0007669"/>
    <property type="project" value="UniProtKB-KW"/>
</dbReference>
<evidence type="ECO:0000313" key="14">
    <source>
        <dbReference type="RefSeq" id="XP_018010405.1"/>
    </source>
</evidence>
<dbReference type="PANTHER" id="PTHR23110:SF109">
    <property type="entry name" value="FI07618P-RELATED"/>
    <property type="match status" value="1"/>
</dbReference>
<proteinExistence type="inferred from homology"/>
<comment type="similarity">
    <text evidence="2">Belongs to the hunchback C2H2-type zinc-finger protein family.</text>
</comment>
<evidence type="ECO:0000256" key="8">
    <source>
        <dbReference type="ARBA" id="ARBA00023242"/>
    </source>
</evidence>
<dbReference type="GO" id="GO:0008270">
    <property type="term" value="F:zinc ion binding"/>
    <property type="evidence" value="ECO:0007669"/>
    <property type="project" value="UniProtKB-KW"/>
</dbReference>
<evidence type="ECO:0000256" key="4">
    <source>
        <dbReference type="ARBA" id="ARBA00022737"/>
    </source>
</evidence>
<reference evidence="14 15" key="1">
    <citation type="submission" date="2025-04" db="UniProtKB">
        <authorList>
            <consortium name="RefSeq"/>
        </authorList>
    </citation>
    <scope>IDENTIFICATION</scope>
    <source>
        <tissue evidence="14 15">Whole organism</tissue>
    </source>
</reference>
<feature type="domain" description="BTB" evidence="11">
    <location>
        <begin position="34"/>
        <end position="99"/>
    </location>
</feature>
<evidence type="ECO:0000256" key="3">
    <source>
        <dbReference type="ARBA" id="ARBA00022723"/>
    </source>
</evidence>
<feature type="compositionally biased region" description="Basic and acidic residues" evidence="10">
    <location>
        <begin position="288"/>
        <end position="305"/>
    </location>
</feature>
<dbReference type="PROSITE" id="PS00028">
    <property type="entry name" value="ZINC_FINGER_C2H2_1"/>
    <property type="match status" value="1"/>
</dbReference>
<dbReference type="InterPro" id="IPR013087">
    <property type="entry name" value="Znf_C2H2_type"/>
</dbReference>
<dbReference type="SMART" id="SM00225">
    <property type="entry name" value="BTB"/>
    <property type="match status" value="1"/>
</dbReference>
<dbReference type="PROSITE" id="PS50157">
    <property type="entry name" value="ZINC_FINGER_C2H2_2"/>
    <property type="match status" value="2"/>
</dbReference>
<keyword evidence="8" id="KW-0539">Nucleus</keyword>
<evidence type="ECO:0000256" key="5">
    <source>
        <dbReference type="ARBA" id="ARBA00022771"/>
    </source>
</evidence>
<evidence type="ECO:0000259" key="12">
    <source>
        <dbReference type="PROSITE" id="PS50157"/>
    </source>
</evidence>
<dbReference type="GO" id="GO:0003006">
    <property type="term" value="P:developmental process involved in reproduction"/>
    <property type="evidence" value="ECO:0007669"/>
    <property type="project" value="UniProtKB-ARBA"/>
</dbReference>
<dbReference type="SUPFAM" id="SSF54695">
    <property type="entry name" value="POZ domain"/>
    <property type="match status" value="1"/>
</dbReference>
<dbReference type="Gene3D" id="3.30.710.10">
    <property type="entry name" value="Potassium Channel Kv1.1, Chain A"/>
    <property type="match status" value="1"/>
</dbReference>
<keyword evidence="13" id="KW-1185">Reference proteome</keyword>
<dbReference type="SUPFAM" id="SSF57667">
    <property type="entry name" value="beta-beta-alpha zinc fingers"/>
    <property type="match status" value="1"/>
</dbReference>
<dbReference type="FunFam" id="3.30.160.60:FF:000614">
    <property type="entry name" value="Zinc finger protein 142"/>
    <property type="match status" value="1"/>
</dbReference>
<feature type="compositionally biased region" description="Acidic residues" evidence="10">
    <location>
        <begin position="270"/>
        <end position="287"/>
    </location>
</feature>
<feature type="domain" description="C2H2-type" evidence="12">
    <location>
        <begin position="523"/>
        <end position="550"/>
    </location>
</feature>
<feature type="compositionally biased region" description="Low complexity" evidence="10">
    <location>
        <begin position="136"/>
        <end position="151"/>
    </location>
</feature>
<evidence type="ECO:0000259" key="11">
    <source>
        <dbReference type="PROSITE" id="PS50097"/>
    </source>
</evidence>
<dbReference type="CDD" id="cd18315">
    <property type="entry name" value="BTB_POZ_BAB-like"/>
    <property type="match status" value="1"/>
</dbReference>
<dbReference type="OrthoDB" id="6331085at2759"/>
<dbReference type="InterPro" id="IPR051095">
    <property type="entry name" value="Dros_DevTransReg"/>
</dbReference>
<keyword evidence="4" id="KW-0677">Repeat</keyword>
<feature type="compositionally biased region" description="Polar residues" evidence="10">
    <location>
        <begin position="193"/>
        <end position="211"/>
    </location>
</feature>
<comment type="subcellular location">
    <subcellularLocation>
        <location evidence="1">Nucleus</location>
    </subcellularLocation>
</comment>
<gene>
    <name evidence="14 15" type="primary">LOC108667835</name>
</gene>
<keyword evidence="6" id="KW-0862">Zinc</keyword>
<evidence type="ECO:0000256" key="7">
    <source>
        <dbReference type="ARBA" id="ARBA00023125"/>
    </source>
</evidence>
<keyword evidence="7" id="KW-0238">DNA-binding</keyword>
<feature type="compositionally biased region" description="Gly residues" evidence="10">
    <location>
        <begin position="227"/>
        <end position="236"/>
    </location>
</feature>
<dbReference type="InterPro" id="IPR000210">
    <property type="entry name" value="BTB/POZ_dom"/>
</dbReference>
<dbReference type="GO" id="GO:0048513">
    <property type="term" value="P:animal organ development"/>
    <property type="evidence" value="ECO:0007669"/>
    <property type="project" value="UniProtKB-ARBA"/>
</dbReference>
<dbReference type="Pfam" id="PF00651">
    <property type="entry name" value="BTB"/>
    <property type="match status" value="1"/>
</dbReference>
<dbReference type="Proteomes" id="UP000694843">
    <property type="component" value="Unplaced"/>
</dbReference>
<name>A0A8B7N9I7_HYAAZ</name>
<evidence type="ECO:0000313" key="15">
    <source>
        <dbReference type="RefSeq" id="XP_018010406.1"/>
    </source>
</evidence>
<organism evidence="13 14">
    <name type="scientific">Hyalella azteca</name>
    <name type="common">Amphipod</name>
    <dbReference type="NCBI Taxonomy" id="294128"/>
    <lineage>
        <taxon>Eukaryota</taxon>
        <taxon>Metazoa</taxon>
        <taxon>Ecdysozoa</taxon>
        <taxon>Arthropoda</taxon>
        <taxon>Crustacea</taxon>
        <taxon>Multicrustacea</taxon>
        <taxon>Malacostraca</taxon>
        <taxon>Eumalacostraca</taxon>
        <taxon>Peracarida</taxon>
        <taxon>Amphipoda</taxon>
        <taxon>Senticaudata</taxon>
        <taxon>Talitrida</taxon>
        <taxon>Talitroidea</taxon>
        <taxon>Hyalellidae</taxon>
        <taxon>Hyalella</taxon>
    </lineage>
</organism>
<feature type="region of interest" description="Disordered" evidence="10">
    <location>
        <begin position="123"/>
        <end position="355"/>
    </location>
</feature>
<feature type="compositionally biased region" description="Polar residues" evidence="10">
    <location>
        <begin position="323"/>
        <end position="332"/>
    </location>
</feature>